<proteinExistence type="predicted"/>
<organism evidence="2 3">
    <name type="scientific">Iris pallida</name>
    <name type="common">Sweet iris</name>
    <dbReference type="NCBI Taxonomy" id="29817"/>
    <lineage>
        <taxon>Eukaryota</taxon>
        <taxon>Viridiplantae</taxon>
        <taxon>Streptophyta</taxon>
        <taxon>Embryophyta</taxon>
        <taxon>Tracheophyta</taxon>
        <taxon>Spermatophyta</taxon>
        <taxon>Magnoliopsida</taxon>
        <taxon>Liliopsida</taxon>
        <taxon>Asparagales</taxon>
        <taxon>Iridaceae</taxon>
        <taxon>Iridoideae</taxon>
        <taxon>Irideae</taxon>
        <taxon>Iris</taxon>
    </lineage>
</organism>
<keyword evidence="2" id="KW-0647">Proteasome</keyword>
<evidence type="ECO:0000256" key="1">
    <source>
        <dbReference type="SAM" id="MobiDB-lite"/>
    </source>
</evidence>
<protein>
    <submittedName>
        <fullName evidence="2">Proteasome-associated protein ECM29-like protein isoform X1</fullName>
    </submittedName>
</protein>
<dbReference type="EMBL" id="JANAVB010014797">
    <property type="protein sequence ID" value="KAJ6833725.1"/>
    <property type="molecule type" value="Genomic_DNA"/>
</dbReference>
<dbReference type="AlphaFoldDB" id="A0AAX6GZV6"/>
<reference evidence="2" key="1">
    <citation type="journal article" date="2023" name="GigaByte">
        <title>Genome assembly of the bearded iris, Iris pallida Lam.</title>
        <authorList>
            <person name="Bruccoleri R.E."/>
            <person name="Oakeley E.J."/>
            <person name="Faust A.M.E."/>
            <person name="Altorfer M."/>
            <person name="Dessus-Babus S."/>
            <person name="Burckhardt D."/>
            <person name="Oertli M."/>
            <person name="Naumann U."/>
            <person name="Petersen F."/>
            <person name="Wong J."/>
        </authorList>
    </citation>
    <scope>NUCLEOTIDE SEQUENCE</scope>
    <source>
        <strain evidence="2">GSM-AAB239-AS_SAM_17_03QT</strain>
    </source>
</reference>
<accession>A0AAX6GZV6</accession>
<keyword evidence="3" id="KW-1185">Reference proteome</keyword>
<feature type="region of interest" description="Disordered" evidence="1">
    <location>
        <begin position="1"/>
        <end position="21"/>
    </location>
</feature>
<dbReference type="GO" id="GO:0000502">
    <property type="term" value="C:proteasome complex"/>
    <property type="evidence" value="ECO:0007669"/>
    <property type="project" value="UniProtKB-KW"/>
</dbReference>
<name>A0AAX6GZV6_IRIPA</name>
<reference evidence="2" key="2">
    <citation type="submission" date="2023-04" db="EMBL/GenBank/DDBJ databases">
        <authorList>
            <person name="Bruccoleri R.E."/>
            <person name="Oakeley E.J."/>
            <person name="Faust A.-M."/>
            <person name="Dessus-Babus S."/>
            <person name="Altorfer M."/>
            <person name="Burckhardt D."/>
            <person name="Oertli M."/>
            <person name="Naumann U."/>
            <person name="Petersen F."/>
            <person name="Wong J."/>
        </authorList>
    </citation>
    <scope>NUCLEOTIDE SEQUENCE</scope>
    <source>
        <strain evidence="2">GSM-AAB239-AS_SAM_17_03QT</strain>
        <tissue evidence="2">Leaf</tissue>
    </source>
</reference>
<evidence type="ECO:0000313" key="3">
    <source>
        <dbReference type="Proteomes" id="UP001140949"/>
    </source>
</evidence>
<evidence type="ECO:0000313" key="2">
    <source>
        <dbReference type="EMBL" id="KAJ6833725.1"/>
    </source>
</evidence>
<comment type="caution">
    <text evidence="2">The sequence shown here is derived from an EMBL/GenBank/DDBJ whole genome shotgun (WGS) entry which is preliminary data.</text>
</comment>
<gene>
    <name evidence="2" type="ORF">M6B38_338510</name>
</gene>
<sequence length="124" mass="13877">MTATGFKWRSQRWNETERKQAPPLLRSTKVNAKYLKECTAPIENGIKEKQRSIHPLIDWMNNIIPLCCSGGGGVGGVLAHGGGMSRVREGPPRFDKVSVGTISRLWWSMGRPSCLRVERTRRGS</sequence>
<dbReference type="Proteomes" id="UP001140949">
    <property type="component" value="Unassembled WGS sequence"/>
</dbReference>